<accession>A0ABM4BCX2</accession>
<dbReference type="RefSeq" id="XP_065646763.1">
    <property type="nucleotide sequence ID" value="XM_065790691.1"/>
</dbReference>
<feature type="coiled-coil region" evidence="1">
    <location>
        <begin position="437"/>
        <end position="528"/>
    </location>
</feature>
<name>A0ABM4BCX2_HYDVU</name>
<evidence type="ECO:0000313" key="2">
    <source>
        <dbReference type="Proteomes" id="UP001652625"/>
    </source>
</evidence>
<reference evidence="3" key="2">
    <citation type="submission" date="2025-08" db="UniProtKB">
        <authorList>
            <consortium name="RefSeq"/>
        </authorList>
    </citation>
    <scope>IDENTIFICATION</scope>
</reference>
<organism evidence="2 3">
    <name type="scientific">Hydra vulgaris</name>
    <name type="common">Hydra</name>
    <name type="synonym">Hydra attenuata</name>
    <dbReference type="NCBI Taxonomy" id="6087"/>
    <lineage>
        <taxon>Eukaryota</taxon>
        <taxon>Metazoa</taxon>
        <taxon>Cnidaria</taxon>
        <taxon>Hydrozoa</taxon>
        <taxon>Hydroidolina</taxon>
        <taxon>Anthoathecata</taxon>
        <taxon>Aplanulata</taxon>
        <taxon>Hydridae</taxon>
        <taxon>Hydra</taxon>
    </lineage>
</organism>
<proteinExistence type="predicted"/>
<reference evidence="2" key="1">
    <citation type="submission" date="2025-05" db="UniProtKB">
        <authorList>
            <consortium name="RefSeq"/>
        </authorList>
    </citation>
    <scope>NUCLEOTIDE SEQUENCE [LARGE SCALE GENOMIC DNA]</scope>
</reference>
<dbReference type="Proteomes" id="UP001652625">
    <property type="component" value="Chromosome 02"/>
</dbReference>
<keyword evidence="1" id="KW-0175">Coiled coil</keyword>
<sequence>MASCYGEFLEDDYSGGDASFIENKCINTLESSRINCIKKESCDLLKPESLMNFSIVTSEHGSCLSEINFEISEKDSVKDCFSNDDNDSIKKDDCDSRNDDGGLIKKDNDSRIEKVQKKISPKKQLNDSGAFENEKIILLAKLSDAKKEKENILEENNLLKENEEFLKNSLMNLTNLHHQKVEELNIKSQLLEAQTNELNKAILRQYKLEQEVMFYKLDAKCQDFSFDNFEQDHQTNYKNDAINSDTFAKDTSFKIHNISEKGAVSSELLFNKLTSLFKKILKNRIDEELLKEIKEFLKYLQSRQIQVQRCLLEENEMTEIKVHKEKNFVEDECFKLKDLMKKQDDKHAFILKKCNAEKEFLLKEVETWKTQYSTASNLNNQIMSYVSHLTKSINSTGELVFPHLIQNPDTHKLLSDLCECFKEKFEFLHQSIRNQANKDFCKEKEDLHKAIKNMKEEFDLKESNIRILEHEISLLKLQFSTEKNEIEKKHLFLLNEYDAVANAMKQKIEELEEENKLQSTLLESSATQDKNFKGYISRGCNLKLKKEFSKLSKDLHYNVQHLQDLKQRYENAFENLTKNSEKTIDALNKLWLQIQNDVGNNQLTCRLFNEITKIKNMLRKQFLQVEPNKCMCLKQCMISDVTKNKKSYGSNASVDSEETEIVKEVHEESVSPSIDMNNNNVRESKHPVLNELVKQLDKKVLLNNFKQSHNKLCCQLNILESKYSTK</sequence>
<dbReference type="GeneID" id="105845401"/>
<gene>
    <name evidence="3" type="primary">LOC105845401</name>
</gene>
<feature type="coiled-coil region" evidence="1">
    <location>
        <begin position="142"/>
        <end position="211"/>
    </location>
</feature>
<evidence type="ECO:0000313" key="3">
    <source>
        <dbReference type="RefSeq" id="XP_065646763.1"/>
    </source>
</evidence>
<keyword evidence="2" id="KW-1185">Reference proteome</keyword>
<protein>
    <submittedName>
        <fullName evidence="3">Leucine-rich repeat-containing protein DDB_G0290503 isoform X2</fullName>
    </submittedName>
</protein>
<feature type="coiled-coil region" evidence="1">
    <location>
        <begin position="559"/>
        <end position="586"/>
    </location>
</feature>
<evidence type="ECO:0000256" key="1">
    <source>
        <dbReference type="SAM" id="Coils"/>
    </source>
</evidence>